<dbReference type="GO" id="GO:0004190">
    <property type="term" value="F:aspartic-type endopeptidase activity"/>
    <property type="evidence" value="ECO:0007669"/>
    <property type="project" value="InterPro"/>
</dbReference>
<dbReference type="RefSeq" id="WP_164029283.1">
    <property type="nucleotide sequence ID" value="NZ_JAABOQ010000001.1"/>
</dbReference>
<keyword evidence="1" id="KW-0812">Transmembrane</keyword>
<name>A0A6M0CDZ0_9FLAO</name>
<organism evidence="3 4">
    <name type="scientific">Spongiivirga citrea</name>
    <dbReference type="NCBI Taxonomy" id="1481457"/>
    <lineage>
        <taxon>Bacteria</taxon>
        <taxon>Pseudomonadati</taxon>
        <taxon>Bacteroidota</taxon>
        <taxon>Flavobacteriia</taxon>
        <taxon>Flavobacteriales</taxon>
        <taxon>Flavobacteriaceae</taxon>
        <taxon>Spongiivirga</taxon>
    </lineage>
</organism>
<accession>A0A6M0CDZ0</accession>
<gene>
    <name evidence="3" type="ORF">GWK10_02325</name>
</gene>
<dbReference type="EMBL" id="JAABOQ010000001">
    <property type="protein sequence ID" value="NER16025.1"/>
    <property type="molecule type" value="Genomic_DNA"/>
</dbReference>
<evidence type="ECO:0000313" key="3">
    <source>
        <dbReference type="EMBL" id="NER16025.1"/>
    </source>
</evidence>
<comment type="caution">
    <text evidence="3">The sequence shown here is derived from an EMBL/GenBank/DDBJ whole genome shotgun (WGS) entry which is preliminary data.</text>
</comment>
<proteinExistence type="predicted"/>
<evidence type="ECO:0000313" key="4">
    <source>
        <dbReference type="Proteomes" id="UP000474296"/>
    </source>
</evidence>
<keyword evidence="1" id="KW-0472">Membrane</keyword>
<keyword evidence="1" id="KW-1133">Transmembrane helix</keyword>
<protein>
    <recommendedName>
        <fullName evidence="2">Peptidase A2 domain-containing protein</fullName>
    </recommendedName>
</protein>
<dbReference type="Pfam" id="PF19762">
    <property type="entry name" value="DUF6249"/>
    <property type="match status" value="1"/>
</dbReference>
<dbReference type="GO" id="GO:0006508">
    <property type="term" value="P:proteolysis"/>
    <property type="evidence" value="ECO:0007669"/>
    <property type="project" value="InterPro"/>
</dbReference>
<feature type="domain" description="Peptidase A2" evidence="2">
    <location>
        <begin position="30"/>
        <end position="71"/>
    </location>
</feature>
<dbReference type="PROSITE" id="PS50175">
    <property type="entry name" value="ASP_PROT_RETROV"/>
    <property type="match status" value="1"/>
</dbReference>
<feature type="transmembrane region" description="Helical" evidence="1">
    <location>
        <begin position="56"/>
        <end position="75"/>
    </location>
</feature>
<feature type="transmembrane region" description="Helical" evidence="1">
    <location>
        <begin position="87"/>
        <end position="107"/>
    </location>
</feature>
<evidence type="ECO:0000256" key="1">
    <source>
        <dbReference type="SAM" id="Phobius"/>
    </source>
</evidence>
<feature type="transmembrane region" description="Helical" evidence="1">
    <location>
        <begin position="6"/>
        <end position="23"/>
    </location>
</feature>
<dbReference type="Proteomes" id="UP000474296">
    <property type="component" value="Unassembled WGS sequence"/>
</dbReference>
<reference evidence="3 4" key="1">
    <citation type="submission" date="2020-01" db="EMBL/GenBank/DDBJ databases">
        <title>Spongiivirga citrea KCTC 32990T.</title>
        <authorList>
            <person name="Wang G."/>
        </authorList>
    </citation>
    <scope>NUCLEOTIDE SEQUENCE [LARGE SCALE GENOMIC DNA]</scope>
    <source>
        <strain evidence="3 4">KCTC 32990</strain>
    </source>
</reference>
<sequence length="114" mass="12193">MGSELIIIPIFFAAVFGVFYLFITSRNKERMALIEKGADASIFYGKKGPLSSTRMIVLNLALLLVGIGGGIFVGGLMSEYGGLEEEIAMPGAIFLFAGLGLFASFFLSKKVGEQ</sequence>
<evidence type="ECO:0000259" key="2">
    <source>
        <dbReference type="PROSITE" id="PS50175"/>
    </source>
</evidence>
<dbReference type="InterPro" id="IPR046216">
    <property type="entry name" value="DUF6249"/>
</dbReference>
<dbReference type="AlphaFoldDB" id="A0A6M0CDZ0"/>
<dbReference type="InterPro" id="IPR001995">
    <property type="entry name" value="Peptidase_A2_cat"/>
</dbReference>
<keyword evidence="4" id="KW-1185">Reference proteome</keyword>